<evidence type="ECO:0000259" key="12">
    <source>
        <dbReference type="PROSITE" id="PS51485"/>
    </source>
</evidence>
<dbReference type="GO" id="GO:0009055">
    <property type="term" value="F:electron transfer activity"/>
    <property type="evidence" value="ECO:0007669"/>
    <property type="project" value="InterPro"/>
</dbReference>
<evidence type="ECO:0000256" key="1">
    <source>
        <dbReference type="ARBA" id="ARBA00004479"/>
    </source>
</evidence>
<comment type="caution">
    <text evidence="13">The sequence shown here is derived from an EMBL/GenBank/DDBJ whole genome shotgun (WGS) entry which is preliminary data.</text>
</comment>
<keyword evidence="14" id="KW-1185">Reference proteome</keyword>
<keyword evidence="4" id="KW-0479">Metal-binding</keyword>
<evidence type="ECO:0000256" key="4">
    <source>
        <dbReference type="ARBA" id="ARBA00022723"/>
    </source>
</evidence>
<keyword evidence="5" id="KW-0732">Signal</keyword>
<keyword evidence="8" id="KW-0186">Copper</keyword>
<evidence type="ECO:0000256" key="7">
    <source>
        <dbReference type="ARBA" id="ARBA00022989"/>
    </source>
</evidence>
<evidence type="ECO:0000256" key="3">
    <source>
        <dbReference type="ARBA" id="ARBA00022692"/>
    </source>
</evidence>
<comment type="subcellular location">
    <subcellularLocation>
        <location evidence="1">Membrane</location>
        <topology evidence="1">Single-pass type I membrane protein</topology>
    </subcellularLocation>
</comment>
<keyword evidence="6" id="KW-0249">Electron transport</keyword>
<keyword evidence="11" id="KW-0325">Glycoprotein</keyword>
<feature type="domain" description="Phytocyanin" evidence="12">
    <location>
        <begin position="160"/>
        <end position="260"/>
    </location>
</feature>
<evidence type="ECO:0000256" key="10">
    <source>
        <dbReference type="ARBA" id="ARBA00023157"/>
    </source>
</evidence>
<dbReference type="Pfam" id="PF02298">
    <property type="entry name" value="Cu_bind_like"/>
    <property type="match status" value="2"/>
</dbReference>
<keyword evidence="10" id="KW-1015">Disulfide bond</keyword>
<dbReference type="GO" id="GO:0046872">
    <property type="term" value="F:metal ion binding"/>
    <property type="evidence" value="ECO:0007669"/>
    <property type="project" value="UniProtKB-KW"/>
</dbReference>
<evidence type="ECO:0000256" key="2">
    <source>
        <dbReference type="ARBA" id="ARBA00022448"/>
    </source>
</evidence>
<evidence type="ECO:0000313" key="14">
    <source>
        <dbReference type="Proteomes" id="UP001187471"/>
    </source>
</evidence>
<sequence>MAGDDMGWTVGPDYQAWARGKVFRIGDLLECSKYLIRYPKGAYNVHQVDELAAFVQCAPLSTSVPLTSGNDVIALNKTRDNYFICGIGSHCATGNLKLMITVFPQGSTTLPNNTPQFSAAGFTRFDYLAWTIAACAVATSAMAVDLAKDHDKDWFIARDLDFVVGDDKCWTIGLDYQAWAKPKEFHVGDRLVFNYLNGEHSVYQVKETAFKQCVPSAGSTTLTTGNDIVTLTAMRTYFFLCSIGQHCKAENQKLAITVLPGVPGSPPSNIHIISAASFARFNYLAWMIVACIAFKMIRVPIRPHGVREILSHVEPA</sequence>
<organism evidence="13 14">
    <name type="scientific">Escallonia rubra</name>
    <dbReference type="NCBI Taxonomy" id="112253"/>
    <lineage>
        <taxon>Eukaryota</taxon>
        <taxon>Viridiplantae</taxon>
        <taxon>Streptophyta</taxon>
        <taxon>Embryophyta</taxon>
        <taxon>Tracheophyta</taxon>
        <taxon>Spermatophyta</taxon>
        <taxon>Magnoliopsida</taxon>
        <taxon>eudicotyledons</taxon>
        <taxon>Gunneridae</taxon>
        <taxon>Pentapetalae</taxon>
        <taxon>asterids</taxon>
        <taxon>campanulids</taxon>
        <taxon>Escalloniales</taxon>
        <taxon>Escalloniaceae</taxon>
        <taxon>Escallonia</taxon>
    </lineage>
</organism>
<keyword evidence="7" id="KW-1133">Transmembrane helix</keyword>
<dbReference type="AlphaFoldDB" id="A0AA88UQT0"/>
<name>A0AA88UQT0_9ASTE</name>
<evidence type="ECO:0000256" key="5">
    <source>
        <dbReference type="ARBA" id="ARBA00022729"/>
    </source>
</evidence>
<evidence type="ECO:0000256" key="8">
    <source>
        <dbReference type="ARBA" id="ARBA00023008"/>
    </source>
</evidence>
<dbReference type="InterPro" id="IPR003245">
    <property type="entry name" value="Phytocyanin_dom"/>
</dbReference>
<dbReference type="GO" id="GO:0009610">
    <property type="term" value="P:response to symbiotic fungus"/>
    <property type="evidence" value="ECO:0007669"/>
    <property type="project" value="UniProtKB-ARBA"/>
</dbReference>
<gene>
    <name evidence="13" type="ORF">RJ640_028693</name>
</gene>
<accession>A0AA88UQT0</accession>
<evidence type="ECO:0000313" key="13">
    <source>
        <dbReference type="EMBL" id="KAK2990916.1"/>
    </source>
</evidence>
<dbReference type="PANTHER" id="PTHR33021">
    <property type="entry name" value="BLUE COPPER PROTEIN"/>
    <property type="match status" value="1"/>
</dbReference>
<dbReference type="InterPro" id="IPR008972">
    <property type="entry name" value="Cupredoxin"/>
</dbReference>
<reference evidence="13" key="1">
    <citation type="submission" date="2022-12" db="EMBL/GenBank/DDBJ databases">
        <title>Draft genome assemblies for two species of Escallonia (Escalloniales).</title>
        <authorList>
            <person name="Chanderbali A."/>
            <person name="Dervinis C."/>
            <person name="Anghel I."/>
            <person name="Soltis D."/>
            <person name="Soltis P."/>
            <person name="Zapata F."/>
        </authorList>
    </citation>
    <scope>NUCLEOTIDE SEQUENCE</scope>
    <source>
        <strain evidence="13">UCBG92.1500</strain>
        <tissue evidence="13">Leaf</tissue>
    </source>
</reference>
<dbReference type="PROSITE" id="PS51485">
    <property type="entry name" value="PHYTOCYANIN"/>
    <property type="match status" value="2"/>
</dbReference>
<evidence type="ECO:0000256" key="11">
    <source>
        <dbReference type="ARBA" id="ARBA00023180"/>
    </source>
</evidence>
<dbReference type="InterPro" id="IPR039391">
    <property type="entry name" value="Phytocyanin-like"/>
</dbReference>
<dbReference type="SUPFAM" id="SSF49503">
    <property type="entry name" value="Cupredoxins"/>
    <property type="match status" value="2"/>
</dbReference>
<keyword evidence="9" id="KW-0472">Membrane</keyword>
<keyword evidence="2" id="KW-0813">Transport</keyword>
<dbReference type="PANTHER" id="PTHR33021:SF533">
    <property type="entry name" value="PHYTOCYANIN DOMAIN-CONTAINING PROTEIN"/>
    <property type="match status" value="1"/>
</dbReference>
<dbReference type="Gene3D" id="2.60.40.420">
    <property type="entry name" value="Cupredoxins - blue copper proteins"/>
    <property type="match status" value="2"/>
</dbReference>
<feature type="domain" description="Phytocyanin" evidence="12">
    <location>
        <begin position="1"/>
        <end position="104"/>
    </location>
</feature>
<dbReference type="CDD" id="cd04216">
    <property type="entry name" value="Phytocyanin"/>
    <property type="match status" value="2"/>
</dbReference>
<dbReference type="GO" id="GO:0005886">
    <property type="term" value="C:plasma membrane"/>
    <property type="evidence" value="ECO:0007669"/>
    <property type="project" value="TreeGrafter"/>
</dbReference>
<dbReference type="EMBL" id="JAVXUO010000597">
    <property type="protein sequence ID" value="KAK2990916.1"/>
    <property type="molecule type" value="Genomic_DNA"/>
</dbReference>
<dbReference type="Proteomes" id="UP001187471">
    <property type="component" value="Unassembled WGS sequence"/>
</dbReference>
<evidence type="ECO:0000256" key="6">
    <source>
        <dbReference type="ARBA" id="ARBA00022982"/>
    </source>
</evidence>
<protein>
    <recommendedName>
        <fullName evidence="12">Phytocyanin domain-containing protein</fullName>
    </recommendedName>
</protein>
<dbReference type="FunFam" id="2.60.40.420:FF:000067">
    <property type="entry name" value="Cupredoxin superfamily protein"/>
    <property type="match status" value="1"/>
</dbReference>
<proteinExistence type="predicted"/>
<keyword evidence="3" id="KW-0812">Transmembrane</keyword>
<evidence type="ECO:0000256" key="9">
    <source>
        <dbReference type="ARBA" id="ARBA00023136"/>
    </source>
</evidence>